<dbReference type="Proteomes" id="UP000017559">
    <property type="component" value="Unassembled WGS sequence"/>
</dbReference>
<evidence type="ECO:0000313" key="2">
    <source>
        <dbReference type="EMBL" id="ESK83343.1"/>
    </source>
</evidence>
<keyword evidence="3" id="KW-1185">Reference proteome</keyword>
<dbReference type="AlphaFoldDB" id="V2W951"/>
<feature type="chain" id="PRO_5004712840" evidence="1">
    <location>
        <begin position="20"/>
        <end position="70"/>
    </location>
</feature>
<comment type="caution">
    <text evidence="2">The sequence shown here is derived from an EMBL/GenBank/DDBJ whole genome shotgun (WGS) entry which is preliminary data.</text>
</comment>
<dbReference type="HOGENOM" id="CLU_2758368_0_0_1"/>
<evidence type="ECO:0000256" key="1">
    <source>
        <dbReference type="SAM" id="SignalP"/>
    </source>
</evidence>
<feature type="signal peptide" evidence="1">
    <location>
        <begin position="1"/>
        <end position="19"/>
    </location>
</feature>
<keyword evidence="1" id="KW-0732">Signal</keyword>
<accession>V2W951</accession>
<sequence length="70" mass="7773">MRSFVYAYFVLITATFTAATPLVRRDEDAAAPPPLLCNFDPKAPYVCPPTYTCCTSGPNFVCRQVEICTF</sequence>
<gene>
    <name evidence="2" type="ORF">Moror_8783</name>
</gene>
<dbReference type="KEGG" id="mrr:Moror_8783"/>
<organism evidence="2 3">
    <name type="scientific">Moniliophthora roreri (strain MCA 2997)</name>
    <name type="common">Cocoa frosty pod rot fungus</name>
    <name type="synonym">Crinipellis roreri</name>
    <dbReference type="NCBI Taxonomy" id="1381753"/>
    <lineage>
        <taxon>Eukaryota</taxon>
        <taxon>Fungi</taxon>
        <taxon>Dikarya</taxon>
        <taxon>Basidiomycota</taxon>
        <taxon>Agaricomycotina</taxon>
        <taxon>Agaricomycetes</taxon>
        <taxon>Agaricomycetidae</taxon>
        <taxon>Agaricales</taxon>
        <taxon>Marasmiineae</taxon>
        <taxon>Marasmiaceae</taxon>
        <taxon>Moniliophthora</taxon>
    </lineage>
</organism>
<proteinExistence type="predicted"/>
<protein>
    <submittedName>
        <fullName evidence="2">Uncharacterized protein</fullName>
    </submittedName>
</protein>
<evidence type="ECO:0000313" key="3">
    <source>
        <dbReference type="Proteomes" id="UP000017559"/>
    </source>
</evidence>
<reference evidence="2 3" key="1">
    <citation type="journal article" date="2014" name="BMC Genomics">
        <title>Genome and secretome analysis of the hemibiotrophic fungal pathogen, Moniliophthora roreri, which causes frosty pod rot disease of cacao: mechanisms of the biotrophic and necrotrophic phases.</title>
        <authorList>
            <person name="Meinhardt L.W."/>
            <person name="Costa G.G.L."/>
            <person name="Thomazella D.P.T."/>
            <person name="Teixeira P.J.P.L."/>
            <person name="Carazzolle M.F."/>
            <person name="Schuster S.C."/>
            <person name="Carlson J.E."/>
            <person name="Guiltinan M.J."/>
            <person name="Mieczkowski P."/>
            <person name="Farmer A."/>
            <person name="Ramaraj T."/>
            <person name="Crozier J."/>
            <person name="Davis R.E."/>
            <person name="Shao J."/>
            <person name="Melnick R.L."/>
            <person name="Pereira G.A.G."/>
            <person name="Bailey B.A."/>
        </authorList>
    </citation>
    <scope>NUCLEOTIDE SEQUENCE [LARGE SCALE GENOMIC DNA]</scope>
    <source>
        <strain evidence="2 3">MCA 2997</strain>
    </source>
</reference>
<name>V2W951_MONRO</name>
<dbReference type="EMBL" id="AWSO01001576">
    <property type="protein sequence ID" value="ESK83343.1"/>
    <property type="molecule type" value="Genomic_DNA"/>
</dbReference>